<dbReference type="EMBL" id="GL732557">
    <property type="protein sequence ID" value="EFX78524.1"/>
    <property type="molecule type" value="Genomic_DNA"/>
</dbReference>
<proteinExistence type="predicted"/>
<dbReference type="Proteomes" id="UP000000305">
    <property type="component" value="Unassembled WGS sequence"/>
</dbReference>
<keyword evidence="3" id="KW-1185">Reference proteome</keyword>
<dbReference type="HOGENOM" id="CLU_1929689_0_0_1"/>
<feature type="region of interest" description="Disordered" evidence="1">
    <location>
        <begin position="92"/>
        <end position="131"/>
    </location>
</feature>
<name>E9GPU6_DAPPU</name>
<dbReference type="KEGG" id="dpx:DAPPUDRAFT_320438"/>
<dbReference type="InParanoid" id="E9GPU6"/>
<organism evidence="2 3">
    <name type="scientific">Daphnia pulex</name>
    <name type="common">Water flea</name>
    <dbReference type="NCBI Taxonomy" id="6669"/>
    <lineage>
        <taxon>Eukaryota</taxon>
        <taxon>Metazoa</taxon>
        <taxon>Ecdysozoa</taxon>
        <taxon>Arthropoda</taxon>
        <taxon>Crustacea</taxon>
        <taxon>Branchiopoda</taxon>
        <taxon>Diplostraca</taxon>
        <taxon>Cladocera</taxon>
        <taxon>Anomopoda</taxon>
        <taxon>Daphniidae</taxon>
        <taxon>Daphnia</taxon>
    </lineage>
</organism>
<feature type="compositionally biased region" description="Basic and acidic residues" evidence="1">
    <location>
        <begin position="101"/>
        <end position="113"/>
    </location>
</feature>
<dbReference type="AlphaFoldDB" id="E9GPU6"/>
<evidence type="ECO:0000313" key="3">
    <source>
        <dbReference type="Proteomes" id="UP000000305"/>
    </source>
</evidence>
<reference evidence="2 3" key="1">
    <citation type="journal article" date="2011" name="Science">
        <title>The ecoresponsive genome of Daphnia pulex.</title>
        <authorList>
            <person name="Colbourne J.K."/>
            <person name="Pfrender M.E."/>
            <person name="Gilbert D."/>
            <person name="Thomas W.K."/>
            <person name="Tucker A."/>
            <person name="Oakley T.H."/>
            <person name="Tokishita S."/>
            <person name="Aerts A."/>
            <person name="Arnold G.J."/>
            <person name="Basu M.K."/>
            <person name="Bauer D.J."/>
            <person name="Caceres C.E."/>
            <person name="Carmel L."/>
            <person name="Casola C."/>
            <person name="Choi J.H."/>
            <person name="Detter J.C."/>
            <person name="Dong Q."/>
            <person name="Dusheyko S."/>
            <person name="Eads B.D."/>
            <person name="Frohlich T."/>
            <person name="Geiler-Samerotte K.A."/>
            <person name="Gerlach D."/>
            <person name="Hatcher P."/>
            <person name="Jogdeo S."/>
            <person name="Krijgsveld J."/>
            <person name="Kriventseva E.V."/>
            <person name="Kultz D."/>
            <person name="Laforsch C."/>
            <person name="Lindquist E."/>
            <person name="Lopez J."/>
            <person name="Manak J.R."/>
            <person name="Muller J."/>
            <person name="Pangilinan J."/>
            <person name="Patwardhan R.P."/>
            <person name="Pitluck S."/>
            <person name="Pritham E.J."/>
            <person name="Rechtsteiner A."/>
            <person name="Rho M."/>
            <person name="Rogozin I.B."/>
            <person name="Sakarya O."/>
            <person name="Salamov A."/>
            <person name="Schaack S."/>
            <person name="Shapiro H."/>
            <person name="Shiga Y."/>
            <person name="Skalitzky C."/>
            <person name="Smith Z."/>
            <person name="Souvorov A."/>
            <person name="Sung W."/>
            <person name="Tang Z."/>
            <person name="Tsuchiya D."/>
            <person name="Tu H."/>
            <person name="Vos H."/>
            <person name="Wang M."/>
            <person name="Wolf Y.I."/>
            <person name="Yamagata H."/>
            <person name="Yamada T."/>
            <person name="Ye Y."/>
            <person name="Shaw J.R."/>
            <person name="Andrews J."/>
            <person name="Crease T.J."/>
            <person name="Tang H."/>
            <person name="Lucas S.M."/>
            <person name="Robertson H.M."/>
            <person name="Bork P."/>
            <person name="Koonin E.V."/>
            <person name="Zdobnov E.M."/>
            <person name="Grigoriev I.V."/>
            <person name="Lynch M."/>
            <person name="Boore J.L."/>
        </authorList>
    </citation>
    <scope>NUCLEOTIDE SEQUENCE [LARGE SCALE GENOMIC DNA]</scope>
</reference>
<sequence>MEDVEMASIGGKKLSHMQRKMLKYTPEQMEEWRRQRCNRNKSNKFRKQKTQEIEMLKAFDSKLLNAGKQRLAEGKAKKNLAKEVAVAEAIPHAPNPTQQLENEKEELLNDGRKNPAAAKNKVVAAPSGTKR</sequence>
<feature type="compositionally biased region" description="Low complexity" evidence="1">
    <location>
        <begin position="114"/>
        <end position="131"/>
    </location>
</feature>
<protein>
    <recommendedName>
        <fullName evidence="4">BZIP domain-containing protein</fullName>
    </recommendedName>
</protein>
<accession>E9GPU6</accession>
<evidence type="ECO:0000313" key="2">
    <source>
        <dbReference type="EMBL" id="EFX78524.1"/>
    </source>
</evidence>
<evidence type="ECO:0000256" key="1">
    <source>
        <dbReference type="SAM" id="MobiDB-lite"/>
    </source>
</evidence>
<gene>
    <name evidence="2" type="ORF">DAPPUDRAFT_320438</name>
</gene>
<evidence type="ECO:0008006" key="4">
    <source>
        <dbReference type="Google" id="ProtNLM"/>
    </source>
</evidence>